<sequence>MDRYQRKGPTMKTPAYPATLGIMLLSLTLPATFLLTTLLTTTDAHSATWRETKCTLYQDNRDETRADMPANATSNAFNEQEDAFIASGCTERIYVCPHSKAELAYANLMSIKMMNAGATGSFLPFVCEGGLQTDQPTQ</sequence>
<evidence type="ECO:0000313" key="2">
    <source>
        <dbReference type="EMBL" id="HCW66188.1"/>
    </source>
</evidence>
<dbReference type="EMBL" id="DPOP01000027">
    <property type="protein sequence ID" value="HCW66188.1"/>
    <property type="molecule type" value="Genomic_DNA"/>
</dbReference>
<dbReference type="Proteomes" id="UP000264753">
    <property type="component" value="Unassembled WGS sequence"/>
</dbReference>
<organism evidence="1 4">
    <name type="scientific">Thalassospira lucentensis</name>
    <dbReference type="NCBI Taxonomy" id="168935"/>
    <lineage>
        <taxon>Bacteria</taxon>
        <taxon>Pseudomonadati</taxon>
        <taxon>Pseudomonadota</taxon>
        <taxon>Alphaproteobacteria</taxon>
        <taxon>Rhodospirillales</taxon>
        <taxon>Thalassospiraceae</taxon>
        <taxon>Thalassospira</taxon>
    </lineage>
</organism>
<dbReference type="EMBL" id="DOOG01000135">
    <property type="protein sequence ID" value="HBU99379.1"/>
    <property type="molecule type" value="Genomic_DNA"/>
</dbReference>
<evidence type="ECO:0000313" key="3">
    <source>
        <dbReference type="Proteomes" id="UP000264179"/>
    </source>
</evidence>
<protein>
    <submittedName>
        <fullName evidence="1">Uncharacterized protein</fullName>
    </submittedName>
</protein>
<evidence type="ECO:0000313" key="1">
    <source>
        <dbReference type="EMBL" id="HBU99379.1"/>
    </source>
</evidence>
<evidence type="ECO:0000313" key="4">
    <source>
        <dbReference type="Proteomes" id="UP000264753"/>
    </source>
</evidence>
<dbReference type="Proteomes" id="UP000264179">
    <property type="component" value="Unassembled WGS sequence"/>
</dbReference>
<name>A0A358HW18_9PROT</name>
<proteinExistence type="predicted"/>
<comment type="caution">
    <text evidence="1">The sequence shown here is derived from an EMBL/GenBank/DDBJ whole genome shotgun (WGS) entry which is preliminary data.</text>
</comment>
<reference evidence="3 4" key="1">
    <citation type="journal article" date="2018" name="Nat. Biotechnol.">
        <title>A standardized bacterial taxonomy based on genome phylogeny substantially revises the tree of life.</title>
        <authorList>
            <person name="Parks D.H."/>
            <person name="Chuvochina M."/>
            <person name="Waite D.W."/>
            <person name="Rinke C."/>
            <person name="Skarshewski A."/>
            <person name="Chaumeil P.A."/>
            <person name="Hugenholtz P."/>
        </authorList>
    </citation>
    <scope>NUCLEOTIDE SEQUENCE [LARGE SCALE GENOMIC DNA]</scope>
    <source>
        <strain evidence="1">UBA8707</strain>
        <strain evidence="2">UBA9881</strain>
    </source>
</reference>
<accession>A0A358HW18</accession>
<gene>
    <name evidence="1" type="ORF">DEF21_15955</name>
    <name evidence="2" type="ORF">DHR80_03040</name>
</gene>
<dbReference type="AlphaFoldDB" id="A0A358HW18"/>